<keyword evidence="7 8" id="KW-0408">Iron</keyword>
<dbReference type="SUPFAM" id="SSF54593">
    <property type="entry name" value="Glyoxalase/Bleomycin resistance protein/Dihydroxybiphenyl dioxygenase"/>
    <property type="match status" value="1"/>
</dbReference>
<keyword evidence="11" id="KW-1185">Reference proteome</keyword>
<organism evidence="10 11">
    <name type="scientific">Sphingomonas tagetis</name>
    <dbReference type="NCBI Taxonomy" id="2949092"/>
    <lineage>
        <taxon>Bacteria</taxon>
        <taxon>Pseudomonadati</taxon>
        <taxon>Pseudomonadota</taxon>
        <taxon>Alphaproteobacteria</taxon>
        <taxon>Sphingomonadales</taxon>
        <taxon>Sphingomonadaceae</taxon>
        <taxon>Sphingomonas</taxon>
    </lineage>
</organism>
<feature type="domain" description="VOC" evidence="9">
    <location>
        <begin position="155"/>
        <end position="273"/>
    </location>
</feature>
<gene>
    <name evidence="10" type="ORF">M9978_19480</name>
</gene>
<dbReference type="Proteomes" id="UP001139451">
    <property type="component" value="Unassembled WGS sequence"/>
</dbReference>
<keyword evidence="5 8" id="KW-0223">Dioxygenase</keyword>
<dbReference type="InterPro" id="IPR037523">
    <property type="entry name" value="VOC_core"/>
</dbReference>
<evidence type="ECO:0000256" key="7">
    <source>
        <dbReference type="ARBA" id="ARBA00023004"/>
    </source>
</evidence>
<evidence type="ECO:0000313" key="10">
    <source>
        <dbReference type="EMBL" id="MCP3732610.1"/>
    </source>
</evidence>
<comment type="caution">
    <text evidence="10">The sequence shown here is derived from an EMBL/GenBank/DDBJ whole genome shotgun (WGS) entry which is preliminary data.</text>
</comment>
<evidence type="ECO:0000256" key="3">
    <source>
        <dbReference type="ARBA" id="ARBA00022723"/>
    </source>
</evidence>
<dbReference type="PROSITE" id="PS51819">
    <property type="entry name" value="VOC"/>
    <property type="match status" value="2"/>
</dbReference>
<dbReference type="AlphaFoldDB" id="A0A9X2KN91"/>
<evidence type="ECO:0000256" key="4">
    <source>
        <dbReference type="ARBA" id="ARBA00022797"/>
    </source>
</evidence>
<feature type="domain" description="VOC" evidence="9">
    <location>
        <begin position="22"/>
        <end position="134"/>
    </location>
</feature>
<evidence type="ECO:0000259" key="9">
    <source>
        <dbReference type="PROSITE" id="PS51819"/>
    </source>
</evidence>
<name>A0A9X2KN91_9SPHN</name>
<dbReference type="EMBL" id="JAMLDX010000020">
    <property type="protein sequence ID" value="MCP3732610.1"/>
    <property type="molecule type" value="Genomic_DNA"/>
</dbReference>
<dbReference type="InterPro" id="IPR004360">
    <property type="entry name" value="Glyas_Fos-R_dOase_dom"/>
</dbReference>
<keyword evidence="6 8" id="KW-0560">Oxidoreductase</keyword>
<evidence type="ECO:0000313" key="11">
    <source>
        <dbReference type="Proteomes" id="UP001139451"/>
    </source>
</evidence>
<evidence type="ECO:0000256" key="8">
    <source>
        <dbReference type="RuleBase" id="RU000683"/>
    </source>
</evidence>
<evidence type="ECO:0000256" key="1">
    <source>
        <dbReference type="ARBA" id="ARBA00001954"/>
    </source>
</evidence>
<dbReference type="PROSITE" id="PS00082">
    <property type="entry name" value="EXTRADIOL_DIOXYGENAS"/>
    <property type="match status" value="1"/>
</dbReference>
<proteinExistence type="inferred from homology"/>
<dbReference type="GO" id="GO:0051213">
    <property type="term" value="F:dioxygenase activity"/>
    <property type="evidence" value="ECO:0007669"/>
    <property type="project" value="UniProtKB-KW"/>
</dbReference>
<comment type="similarity">
    <text evidence="2 8">Belongs to the extradiol ring-cleavage dioxygenase family.</text>
</comment>
<dbReference type="Gene3D" id="3.10.180.10">
    <property type="entry name" value="2,3-Dihydroxybiphenyl 1,2-Dioxygenase, domain 1"/>
    <property type="match status" value="2"/>
</dbReference>
<dbReference type="GO" id="GO:0008198">
    <property type="term" value="F:ferrous iron binding"/>
    <property type="evidence" value="ECO:0007669"/>
    <property type="project" value="InterPro"/>
</dbReference>
<evidence type="ECO:0000256" key="2">
    <source>
        <dbReference type="ARBA" id="ARBA00008784"/>
    </source>
</evidence>
<evidence type="ECO:0000256" key="6">
    <source>
        <dbReference type="ARBA" id="ARBA00023002"/>
    </source>
</evidence>
<dbReference type="Pfam" id="PF00903">
    <property type="entry name" value="Glyoxalase"/>
    <property type="match status" value="2"/>
</dbReference>
<accession>A0A9X2KN91</accession>
<evidence type="ECO:0000256" key="5">
    <source>
        <dbReference type="ARBA" id="ARBA00022964"/>
    </source>
</evidence>
<dbReference type="PANTHER" id="PTHR21366">
    <property type="entry name" value="GLYOXALASE FAMILY PROTEIN"/>
    <property type="match status" value="1"/>
</dbReference>
<comment type="cofactor">
    <cofactor evidence="1 8">
        <name>Fe(2+)</name>
        <dbReference type="ChEBI" id="CHEBI:29033"/>
    </cofactor>
</comment>
<dbReference type="InterPro" id="IPR050383">
    <property type="entry name" value="GlyoxalaseI/FosfomycinResist"/>
</dbReference>
<dbReference type="InterPro" id="IPR000486">
    <property type="entry name" value="Xdiol_ring_cleave_dOase_1/2"/>
</dbReference>
<keyword evidence="4 8" id="KW-0058">Aromatic hydrocarbons catabolism</keyword>
<keyword evidence="3" id="KW-0479">Metal-binding</keyword>
<protein>
    <submittedName>
        <fullName evidence="10">VOC family protein</fullName>
    </submittedName>
</protein>
<reference evidence="10" key="1">
    <citation type="submission" date="2022-05" db="EMBL/GenBank/DDBJ databases">
        <title>Sphingomonas sp. strain MG17 Genome sequencing and assembly.</title>
        <authorList>
            <person name="Kim I."/>
        </authorList>
    </citation>
    <scope>NUCLEOTIDE SEQUENCE</scope>
    <source>
        <strain evidence="10">MG17</strain>
    </source>
</reference>
<sequence length="343" mass="38973">MLRKEMKMLPPVELRPAFNITRASHVTITVSDLQRSREFYTEVAGLVVSDEDSGTCYLRGLAEACHHSLTLVQSPDAGKIRRMGFRVRDEAELELAHDWFGQRGLDPIWVEQPFQGRTLHVSDPDGAKLELCAHMEVRPRVFLDVMNHRGARAQRIDHFQTMTTDMQRICGFYNELGFRYSEYIAHDELLLAAFMYRKGTCLDLAIVPGHSPRLHHFAYTVSESHDIFTACDVAGLLGYPMAVERGPGRHGPGGMLFVYILDPDGHRVEFFNSHYQTIDLEIEPVRWDAASLSTNLRWGLPAPERWYFEASPFEGVPLAAPEQKPNPETLERYLARLHPADAG</sequence>
<dbReference type="InterPro" id="IPR029068">
    <property type="entry name" value="Glyas_Bleomycin-R_OHBP_Dase"/>
</dbReference>